<accession>A0ACC1RQ29</accession>
<keyword evidence="2" id="KW-1185">Reference proteome</keyword>
<organism evidence="1 2">
    <name type="scientific">Fusarium decemcellulare</name>
    <dbReference type="NCBI Taxonomy" id="57161"/>
    <lineage>
        <taxon>Eukaryota</taxon>
        <taxon>Fungi</taxon>
        <taxon>Dikarya</taxon>
        <taxon>Ascomycota</taxon>
        <taxon>Pezizomycotina</taxon>
        <taxon>Sordariomycetes</taxon>
        <taxon>Hypocreomycetidae</taxon>
        <taxon>Hypocreales</taxon>
        <taxon>Nectriaceae</taxon>
        <taxon>Fusarium</taxon>
        <taxon>Fusarium decemcellulare species complex</taxon>
    </lineage>
</organism>
<dbReference type="Proteomes" id="UP001148629">
    <property type="component" value="Unassembled WGS sequence"/>
</dbReference>
<comment type="caution">
    <text evidence="1">The sequence shown here is derived from an EMBL/GenBank/DDBJ whole genome shotgun (WGS) entry which is preliminary data.</text>
</comment>
<proteinExistence type="predicted"/>
<evidence type="ECO:0000313" key="2">
    <source>
        <dbReference type="Proteomes" id="UP001148629"/>
    </source>
</evidence>
<gene>
    <name evidence="1" type="ORF">NM208_g12773</name>
</gene>
<protein>
    <submittedName>
        <fullName evidence="1">Uncharacterized protein</fullName>
    </submittedName>
</protein>
<evidence type="ECO:0000313" key="1">
    <source>
        <dbReference type="EMBL" id="KAJ3522647.1"/>
    </source>
</evidence>
<sequence length="220" mass="24606">MQEIWQYETDTLPGAWVMRSALQEFRPKSNRREGGASIDSVRWSLGRYAVVKNRSLECRERRSEGEGEYSQAVIGGGRGILRGPRYATCPTGFDGTELKRATGSTSKIKSATGTETETVIGEEAAQGGAVCADEVFSTYRRRPCYVRKNLGTLAGLLACTRFPQRRGRLMHWHVKIRETGLHYYAAMLPALHNAWAWPNQAGHPHDQKEALTIDSVVHQQ</sequence>
<reference evidence="1" key="1">
    <citation type="submission" date="2022-08" db="EMBL/GenBank/DDBJ databases">
        <title>Genome Sequence of Fusarium decemcellulare.</title>
        <authorList>
            <person name="Buettner E."/>
        </authorList>
    </citation>
    <scope>NUCLEOTIDE SEQUENCE</scope>
    <source>
        <strain evidence="1">Babe19</strain>
    </source>
</reference>
<name>A0ACC1RQ29_9HYPO</name>
<dbReference type="EMBL" id="JANRMS010002404">
    <property type="protein sequence ID" value="KAJ3522647.1"/>
    <property type="molecule type" value="Genomic_DNA"/>
</dbReference>